<accession>A0A1H1QNC9</accession>
<dbReference type="AlphaFoldDB" id="A0A1H1QNC9"/>
<keyword evidence="3" id="KW-1185">Reference proteome</keyword>
<gene>
    <name evidence="2" type="ORF">SAMN04489860_1132</name>
</gene>
<protein>
    <submittedName>
        <fullName evidence="2">Dihydrofolate reductase</fullName>
    </submittedName>
</protein>
<dbReference type="GO" id="GO:0009231">
    <property type="term" value="P:riboflavin biosynthetic process"/>
    <property type="evidence" value="ECO:0007669"/>
    <property type="project" value="InterPro"/>
</dbReference>
<feature type="domain" description="Bacterial bifunctional deaminase-reductase C-terminal" evidence="1">
    <location>
        <begin position="7"/>
        <end position="173"/>
    </location>
</feature>
<dbReference type="Pfam" id="PF01872">
    <property type="entry name" value="RibD_C"/>
    <property type="match status" value="1"/>
</dbReference>
<dbReference type="Proteomes" id="UP000185663">
    <property type="component" value="Chromosome I"/>
</dbReference>
<sequence>MPRTVFYTASSLDGFIADEGGALDWLFAVDDGGDEADAFFGEFYAQVGALVEGSTTYSWVVDQEKLLTEPERWQTLYGAVPTFVFSSRDLPTPDGADVRVVRGDVVDTLPSIWSAAGDKDVWVVGGGDLAGQFLDAGALDQIVVAVAPVTLGGGAPLLPRRVEASRLRLADVTRRAQFAYLTYDVVPATEG</sequence>
<name>A0A1H1QNC9_9CELL</name>
<organism evidence="2 3">
    <name type="scientific">Paraoerskovia marina</name>
    <dbReference type="NCBI Taxonomy" id="545619"/>
    <lineage>
        <taxon>Bacteria</taxon>
        <taxon>Bacillati</taxon>
        <taxon>Actinomycetota</taxon>
        <taxon>Actinomycetes</taxon>
        <taxon>Micrococcales</taxon>
        <taxon>Cellulomonadaceae</taxon>
        <taxon>Paraoerskovia</taxon>
    </lineage>
</organism>
<evidence type="ECO:0000259" key="1">
    <source>
        <dbReference type="Pfam" id="PF01872"/>
    </source>
</evidence>
<evidence type="ECO:0000313" key="3">
    <source>
        <dbReference type="Proteomes" id="UP000185663"/>
    </source>
</evidence>
<dbReference type="InterPro" id="IPR002734">
    <property type="entry name" value="RibDG_C"/>
</dbReference>
<dbReference type="STRING" id="545619.SAMN04489860_1132"/>
<evidence type="ECO:0000313" key="2">
    <source>
        <dbReference type="EMBL" id="SDS24948.1"/>
    </source>
</evidence>
<dbReference type="GO" id="GO:0008703">
    <property type="term" value="F:5-amino-6-(5-phosphoribosylamino)uracil reductase activity"/>
    <property type="evidence" value="ECO:0007669"/>
    <property type="project" value="InterPro"/>
</dbReference>
<dbReference type="InterPro" id="IPR024072">
    <property type="entry name" value="DHFR-like_dom_sf"/>
</dbReference>
<dbReference type="InterPro" id="IPR050765">
    <property type="entry name" value="Riboflavin_Biosynth_HTPR"/>
</dbReference>
<dbReference type="OrthoDB" id="3427770at2"/>
<dbReference type="RefSeq" id="WP_083371894.1">
    <property type="nucleotide sequence ID" value="NZ_LT629776.1"/>
</dbReference>
<dbReference type="EMBL" id="LT629776">
    <property type="protein sequence ID" value="SDS24948.1"/>
    <property type="molecule type" value="Genomic_DNA"/>
</dbReference>
<proteinExistence type="predicted"/>
<dbReference type="PANTHER" id="PTHR38011:SF11">
    <property type="entry name" value="2,5-DIAMINO-6-RIBOSYLAMINO-4(3H)-PYRIMIDINONE 5'-PHOSPHATE REDUCTASE"/>
    <property type="match status" value="1"/>
</dbReference>
<reference evidence="2 3" key="1">
    <citation type="submission" date="2016-10" db="EMBL/GenBank/DDBJ databases">
        <authorList>
            <person name="de Groot N.N."/>
        </authorList>
    </citation>
    <scope>NUCLEOTIDE SEQUENCE [LARGE SCALE GENOMIC DNA]</scope>
    <source>
        <strain evidence="2 3">DSM 22126</strain>
    </source>
</reference>
<dbReference type="Gene3D" id="3.40.430.10">
    <property type="entry name" value="Dihydrofolate Reductase, subunit A"/>
    <property type="match status" value="1"/>
</dbReference>
<dbReference type="SUPFAM" id="SSF53597">
    <property type="entry name" value="Dihydrofolate reductase-like"/>
    <property type="match status" value="1"/>
</dbReference>
<dbReference type="eggNOG" id="COG0262">
    <property type="taxonomic scope" value="Bacteria"/>
</dbReference>
<dbReference type="PANTHER" id="PTHR38011">
    <property type="entry name" value="DIHYDROFOLATE REDUCTASE FAMILY PROTEIN (AFU_ORTHOLOGUE AFUA_8G06820)"/>
    <property type="match status" value="1"/>
</dbReference>